<dbReference type="PROSITE" id="PS00018">
    <property type="entry name" value="EF_HAND_1"/>
    <property type="match status" value="1"/>
</dbReference>
<dbReference type="InterPro" id="IPR005123">
    <property type="entry name" value="Oxoglu/Fe-dep_dioxygenase_dom"/>
</dbReference>
<comment type="cofactor">
    <cofactor evidence="1">
        <name>L-ascorbate</name>
        <dbReference type="ChEBI" id="CHEBI:38290"/>
    </cofactor>
</comment>
<dbReference type="PROSITE" id="PS51257">
    <property type="entry name" value="PROKAR_LIPOPROTEIN"/>
    <property type="match status" value="1"/>
</dbReference>
<gene>
    <name evidence="8" type="primary">P4HTM</name>
    <name evidence="8" type="ORF">AWC38_SpisGene7479</name>
</gene>
<evidence type="ECO:0000256" key="4">
    <source>
        <dbReference type="ARBA" id="ARBA00022964"/>
    </source>
</evidence>
<proteinExistence type="predicted"/>
<accession>A0A2B4SGW6</accession>
<dbReference type="AlphaFoldDB" id="A0A2B4SGW6"/>
<sequence length="424" mass="48654">MSFPSKYYYSVVLLVACNFVFFRGSDLKPSKGETCSFGGPSVDENGEETPCFRDGLYSAISDVRLPRRDPVAVDHVQTIQVDEEKTLQLKTRSVKPPLFEIPGVLSDEECDPLVELANTNGLEDSTPAFKGERVTREGVNSTLTFRQMGIYCKRISRSDKNKDGNITVHEFNDYVYRARNILVTLKDVWSAYETLLLEGASYITYENCTRVNRTQFVEFVYRLFNMYRFPYYNERHSMHTWVEFNKKDPVLERIKRRVAEVTQISTLQIEHSEDLQVVKYQQGGHYYAHYDSSVGSEIQEKRCCQKFEDRSQSSCLICRYITVLFYLNNVTKGGETAFPVADHEELLSGKNYSSNLSKRCKKASLIVKPVKGSALFWYNHVLEEESGMMGEVDLLSLHGGCDVFEGEKWVANLWINAPRVDQTV</sequence>
<keyword evidence="5" id="KW-0560">Oxidoreductase</keyword>
<organism evidence="8 9">
    <name type="scientific">Stylophora pistillata</name>
    <name type="common">Smooth cauliflower coral</name>
    <dbReference type="NCBI Taxonomy" id="50429"/>
    <lineage>
        <taxon>Eukaryota</taxon>
        <taxon>Metazoa</taxon>
        <taxon>Cnidaria</taxon>
        <taxon>Anthozoa</taxon>
        <taxon>Hexacorallia</taxon>
        <taxon>Scleractinia</taxon>
        <taxon>Astrocoeniina</taxon>
        <taxon>Pocilloporidae</taxon>
        <taxon>Stylophora</taxon>
    </lineage>
</organism>
<name>A0A2B4SGW6_STYPI</name>
<dbReference type="SMART" id="SM00702">
    <property type="entry name" value="P4Hc"/>
    <property type="match status" value="1"/>
</dbReference>
<dbReference type="GO" id="GO:0005506">
    <property type="term" value="F:iron ion binding"/>
    <property type="evidence" value="ECO:0007669"/>
    <property type="project" value="InterPro"/>
</dbReference>
<reference evidence="9" key="1">
    <citation type="journal article" date="2017" name="bioRxiv">
        <title>Comparative analysis of the genomes of Stylophora pistillata and Acropora digitifera provides evidence for extensive differences between species of corals.</title>
        <authorList>
            <person name="Voolstra C.R."/>
            <person name="Li Y."/>
            <person name="Liew Y.J."/>
            <person name="Baumgarten S."/>
            <person name="Zoccola D."/>
            <person name="Flot J.-F."/>
            <person name="Tambutte S."/>
            <person name="Allemand D."/>
            <person name="Aranda M."/>
        </authorList>
    </citation>
    <scope>NUCLEOTIDE SEQUENCE [LARGE SCALE GENOMIC DNA]</scope>
</reference>
<dbReference type="Pfam" id="PF13640">
    <property type="entry name" value="2OG-FeII_Oxy_3"/>
    <property type="match status" value="1"/>
</dbReference>
<keyword evidence="6" id="KW-0408">Iron</keyword>
<comment type="caution">
    <text evidence="8">The sequence shown here is derived from an EMBL/GenBank/DDBJ whole genome shotgun (WGS) entry which is preliminary data.</text>
</comment>
<evidence type="ECO:0000259" key="7">
    <source>
        <dbReference type="PROSITE" id="PS51471"/>
    </source>
</evidence>
<keyword evidence="4" id="KW-0223">Dioxygenase</keyword>
<evidence type="ECO:0000256" key="1">
    <source>
        <dbReference type="ARBA" id="ARBA00001961"/>
    </source>
</evidence>
<dbReference type="Gene3D" id="2.60.120.620">
    <property type="entry name" value="q2cbj1_9rhob like domain"/>
    <property type="match status" value="1"/>
</dbReference>
<dbReference type="PANTHER" id="PTHR10869">
    <property type="entry name" value="PROLYL 4-HYDROXYLASE ALPHA SUBUNIT"/>
    <property type="match status" value="1"/>
</dbReference>
<dbReference type="InterPro" id="IPR006620">
    <property type="entry name" value="Pro_4_hyd_alph"/>
</dbReference>
<keyword evidence="8" id="KW-0472">Membrane</keyword>
<evidence type="ECO:0000313" key="9">
    <source>
        <dbReference type="Proteomes" id="UP000225706"/>
    </source>
</evidence>
<dbReference type="InterPro" id="IPR018247">
    <property type="entry name" value="EF_Hand_1_Ca_BS"/>
</dbReference>
<evidence type="ECO:0000256" key="3">
    <source>
        <dbReference type="ARBA" id="ARBA00022896"/>
    </source>
</evidence>
<keyword evidence="2" id="KW-0479">Metal-binding</keyword>
<dbReference type="GO" id="GO:0031418">
    <property type="term" value="F:L-ascorbic acid binding"/>
    <property type="evidence" value="ECO:0007669"/>
    <property type="project" value="UniProtKB-KW"/>
</dbReference>
<dbReference type="InterPro" id="IPR044862">
    <property type="entry name" value="Pro_4_hyd_alph_FE2OG_OXY"/>
</dbReference>
<dbReference type="OrthoDB" id="420380at2759"/>
<dbReference type="GO" id="GO:0004656">
    <property type="term" value="F:procollagen-proline 4-dioxygenase activity"/>
    <property type="evidence" value="ECO:0007669"/>
    <property type="project" value="TreeGrafter"/>
</dbReference>
<feature type="domain" description="Fe2OG dioxygenase" evidence="7">
    <location>
        <begin position="271"/>
        <end position="417"/>
    </location>
</feature>
<keyword evidence="3" id="KW-0847">Vitamin C</keyword>
<evidence type="ECO:0000256" key="5">
    <source>
        <dbReference type="ARBA" id="ARBA00023002"/>
    </source>
</evidence>
<dbReference type="EMBL" id="LSMT01000095">
    <property type="protein sequence ID" value="PFX27817.1"/>
    <property type="molecule type" value="Genomic_DNA"/>
</dbReference>
<dbReference type="InterPro" id="IPR045054">
    <property type="entry name" value="P4HA-like"/>
</dbReference>
<dbReference type="GO" id="GO:0005783">
    <property type="term" value="C:endoplasmic reticulum"/>
    <property type="evidence" value="ECO:0007669"/>
    <property type="project" value="TreeGrafter"/>
</dbReference>
<keyword evidence="8" id="KW-0812">Transmembrane</keyword>
<keyword evidence="9" id="KW-1185">Reference proteome</keyword>
<protein>
    <submittedName>
        <fullName evidence="8">Transmembrane prolyl 4-hydroxylase</fullName>
    </submittedName>
</protein>
<dbReference type="PROSITE" id="PS51471">
    <property type="entry name" value="FE2OG_OXY"/>
    <property type="match status" value="1"/>
</dbReference>
<evidence type="ECO:0000256" key="2">
    <source>
        <dbReference type="ARBA" id="ARBA00022723"/>
    </source>
</evidence>
<evidence type="ECO:0000313" key="8">
    <source>
        <dbReference type="EMBL" id="PFX27817.1"/>
    </source>
</evidence>
<dbReference type="Proteomes" id="UP000225706">
    <property type="component" value="Unassembled WGS sequence"/>
</dbReference>
<dbReference type="PANTHER" id="PTHR10869:SF246">
    <property type="entry name" value="TRANSMEMBRANE PROLYL 4-HYDROXYLASE"/>
    <property type="match status" value="1"/>
</dbReference>
<evidence type="ECO:0000256" key="6">
    <source>
        <dbReference type="ARBA" id="ARBA00023004"/>
    </source>
</evidence>